<dbReference type="InterPro" id="IPR006175">
    <property type="entry name" value="YjgF/YER057c/UK114"/>
</dbReference>
<dbReference type="KEGG" id="psty:BFS30_10705"/>
<dbReference type="AlphaFoldDB" id="A0A1D7QG34"/>
<reference evidence="2 3" key="1">
    <citation type="submission" date="2016-08" db="EMBL/GenBank/DDBJ databases">
        <authorList>
            <person name="Seilhamer J.J."/>
        </authorList>
    </citation>
    <scope>NUCLEOTIDE SEQUENCE [LARGE SCALE GENOMIC DNA]</scope>
    <source>
        <strain evidence="2 3">DX4</strain>
    </source>
</reference>
<name>A0A1D7QG34_9SPHI</name>
<organism evidence="2 3">
    <name type="scientific">Pedobacter steynii</name>
    <dbReference type="NCBI Taxonomy" id="430522"/>
    <lineage>
        <taxon>Bacteria</taxon>
        <taxon>Pseudomonadati</taxon>
        <taxon>Bacteroidota</taxon>
        <taxon>Sphingobacteriia</taxon>
        <taxon>Sphingobacteriales</taxon>
        <taxon>Sphingobacteriaceae</taxon>
        <taxon>Pedobacter</taxon>
    </lineage>
</organism>
<proteinExistence type="inferred from homology"/>
<dbReference type="PANTHER" id="PTHR11803">
    <property type="entry name" value="2-IMINOBUTANOATE/2-IMINOPROPANOATE DEAMINASE RIDA"/>
    <property type="match status" value="1"/>
</dbReference>
<evidence type="ECO:0000313" key="3">
    <source>
        <dbReference type="Proteomes" id="UP000094313"/>
    </source>
</evidence>
<dbReference type="NCBIfam" id="TIGR00004">
    <property type="entry name" value="Rid family detoxifying hydrolase"/>
    <property type="match status" value="1"/>
</dbReference>
<evidence type="ECO:0000256" key="1">
    <source>
        <dbReference type="ARBA" id="ARBA00010552"/>
    </source>
</evidence>
<dbReference type="CDD" id="cd00448">
    <property type="entry name" value="YjgF_YER057c_UK114_family"/>
    <property type="match status" value="1"/>
</dbReference>
<dbReference type="RefSeq" id="WP_069379284.1">
    <property type="nucleotide sequence ID" value="NZ_CP017141.1"/>
</dbReference>
<dbReference type="PANTHER" id="PTHR11803:SF39">
    <property type="entry name" value="2-IMINOBUTANOATE_2-IMINOPROPANOATE DEAMINASE"/>
    <property type="match status" value="1"/>
</dbReference>
<dbReference type="FunFam" id="3.30.1330.40:FF:000001">
    <property type="entry name" value="L-PSP family endoribonuclease"/>
    <property type="match status" value="1"/>
</dbReference>
<dbReference type="SUPFAM" id="SSF55298">
    <property type="entry name" value="YjgF-like"/>
    <property type="match status" value="1"/>
</dbReference>
<keyword evidence="3" id="KW-1185">Reference proteome</keyword>
<dbReference type="EMBL" id="CP017141">
    <property type="protein sequence ID" value="AOM77595.1"/>
    <property type="molecule type" value="Genomic_DNA"/>
</dbReference>
<dbReference type="Proteomes" id="UP000094313">
    <property type="component" value="Chromosome"/>
</dbReference>
<dbReference type="InterPro" id="IPR006056">
    <property type="entry name" value="RidA"/>
</dbReference>
<dbReference type="GO" id="GO:0005829">
    <property type="term" value="C:cytosol"/>
    <property type="evidence" value="ECO:0007669"/>
    <property type="project" value="TreeGrafter"/>
</dbReference>
<dbReference type="Gene3D" id="3.30.1330.40">
    <property type="entry name" value="RutC-like"/>
    <property type="match status" value="1"/>
</dbReference>
<dbReference type="InterPro" id="IPR035959">
    <property type="entry name" value="RutC-like_sf"/>
</dbReference>
<dbReference type="Pfam" id="PF01042">
    <property type="entry name" value="Ribonuc_L-PSP"/>
    <property type="match status" value="1"/>
</dbReference>
<protein>
    <submittedName>
        <fullName evidence="2">Reactive intermediate/imine deaminase</fullName>
    </submittedName>
</protein>
<dbReference type="GO" id="GO:0019239">
    <property type="term" value="F:deaminase activity"/>
    <property type="evidence" value="ECO:0007669"/>
    <property type="project" value="TreeGrafter"/>
</dbReference>
<dbReference type="OrthoDB" id="9803101at2"/>
<comment type="similarity">
    <text evidence="1">Belongs to the RutC family.</text>
</comment>
<gene>
    <name evidence="2" type="ORF">BFS30_10705</name>
</gene>
<sequence length="128" mass="13908">MKQIFNTNNAPAPIGPYSQAVKANGFLFLSGQVAINPQTGELTQSSIAEETHQVMRNIKAVLLEASYNFNDVVKTTIFLTDMDLFAEVNEVYGSYFESSSNFPARETVAVKGLPKGVNVEISIIACKG</sequence>
<evidence type="ECO:0000313" key="2">
    <source>
        <dbReference type="EMBL" id="AOM77595.1"/>
    </source>
</evidence>
<accession>A0A1D7QG34</accession>